<reference evidence="1 2" key="1">
    <citation type="submission" date="2021-03" db="EMBL/GenBank/DDBJ databases">
        <title>Novel species identification of genus Shewanella.</title>
        <authorList>
            <person name="Liu G."/>
            <person name="Zhang Q."/>
        </authorList>
    </citation>
    <scope>NUCLEOTIDE SEQUENCE [LARGE SCALE GENOMIC DNA]</scope>
    <source>
        <strain evidence="1 2">FJAT-51800</strain>
    </source>
</reference>
<dbReference type="NCBIfam" id="NF041373">
    <property type="entry name" value="HGG_STG"/>
    <property type="match status" value="1"/>
</dbReference>
<proteinExistence type="predicted"/>
<keyword evidence="2" id="KW-1185">Reference proteome</keyword>
<accession>A0ABX7QSN1</accession>
<dbReference type="Proteomes" id="UP000662770">
    <property type="component" value="Chromosome"/>
</dbReference>
<protein>
    <submittedName>
        <fullName evidence="1">Uncharacterized protein</fullName>
    </submittedName>
</protein>
<dbReference type="InterPro" id="IPR047675">
    <property type="entry name" value="Putative_zinc-bd"/>
</dbReference>
<dbReference type="RefSeq" id="WP_207355164.1">
    <property type="nucleotide sequence ID" value="NZ_CP071503.1"/>
</dbReference>
<evidence type="ECO:0000313" key="2">
    <source>
        <dbReference type="Proteomes" id="UP000662770"/>
    </source>
</evidence>
<gene>
    <name evidence="1" type="ORF">JYB87_01490</name>
</gene>
<organism evidence="1 2">
    <name type="scientific">Shewanella avicenniae</name>
    <dbReference type="NCBI Taxonomy" id="2814294"/>
    <lineage>
        <taxon>Bacteria</taxon>
        <taxon>Pseudomonadati</taxon>
        <taxon>Pseudomonadota</taxon>
        <taxon>Gammaproteobacteria</taxon>
        <taxon>Alteromonadales</taxon>
        <taxon>Shewanellaceae</taxon>
        <taxon>Shewanella</taxon>
    </lineage>
</organism>
<name>A0ABX7QSN1_9GAMM</name>
<evidence type="ECO:0000313" key="1">
    <source>
        <dbReference type="EMBL" id="QSX33956.1"/>
    </source>
</evidence>
<dbReference type="EMBL" id="CP071503">
    <property type="protein sequence ID" value="QSX33956.1"/>
    <property type="molecule type" value="Genomic_DNA"/>
</dbReference>
<sequence length="216" mass="24507">MARFNLDKLPRCGAKTRSGGTCQRYGNKVNGRCKLHGGRSTGAKTKEGKLALRVNALLNAFVWHFDKHFYRDIKKDDIEKAISAYLLLCDLTKLKTADTGKKATEIVRQYRVELETMKYHIEGNEGPEALVLIQSALDHYYKDNATEHLKFHLYTPVYPAPYFDTSLGSVSELKQMGQILVKADAKKGMFYSPSADTTTHKKMKNMIKKRNIAQTK</sequence>